<keyword evidence="4" id="KW-0539">Nucleus</keyword>
<dbReference type="EMBL" id="JAESVG020000001">
    <property type="protein sequence ID" value="KAG8631951.1"/>
    <property type="molecule type" value="Genomic_DNA"/>
</dbReference>
<comment type="subcellular location">
    <subcellularLocation>
        <location evidence="1">Nucleus</location>
    </subcellularLocation>
</comment>
<organism evidence="5 6">
    <name type="scientific">Elsinoe batatas</name>
    <dbReference type="NCBI Taxonomy" id="2601811"/>
    <lineage>
        <taxon>Eukaryota</taxon>
        <taxon>Fungi</taxon>
        <taxon>Dikarya</taxon>
        <taxon>Ascomycota</taxon>
        <taxon>Pezizomycotina</taxon>
        <taxon>Dothideomycetes</taxon>
        <taxon>Dothideomycetidae</taxon>
        <taxon>Myriangiales</taxon>
        <taxon>Elsinoaceae</taxon>
        <taxon>Elsinoe</taxon>
    </lineage>
</organism>
<evidence type="ECO:0000256" key="3">
    <source>
        <dbReference type="ARBA" id="ARBA00022448"/>
    </source>
</evidence>
<dbReference type="PANTHER" id="PTHR31344">
    <property type="entry name" value="NUCLEAR PORE COMPLEX PROTEIN NUP205"/>
    <property type="match status" value="1"/>
</dbReference>
<comment type="caution">
    <text evidence="5">The sequence shown here is derived from an EMBL/GenBank/DDBJ whole genome shotgun (WGS) entry which is preliminary data.</text>
</comment>
<dbReference type="Proteomes" id="UP000809789">
    <property type="component" value="Unassembled WGS sequence"/>
</dbReference>
<reference evidence="5" key="1">
    <citation type="submission" date="2021-07" db="EMBL/GenBank/DDBJ databases">
        <title>Elsinoe batatas strain:CRI-CJ2 Genome sequencing and assembly.</title>
        <authorList>
            <person name="Huang L."/>
        </authorList>
    </citation>
    <scope>NUCLEOTIDE SEQUENCE</scope>
    <source>
        <strain evidence="5">CRI-CJ2</strain>
    </source>
</reference>
<dbReference type="GO" id="GO:0006999">
    <property type="term" value="P:nuclear pore organization"/>
    <property type="evidence" value="ECO:0007669"/>
    <property type="project" value="TreeGrafter"/>
</dbReference>
<proteinExistence type="inferred from homology"/>
<keyword evidence="6" id="KW-1185">Reference proteome</keyword>
<evidence type="ECO:0000256" key="4">
    <source>
        <dbReference type="ARBA" id="ARBA00023242"/>
    </source>
</evidence>
<dbReference type="InterPro" id="IPR021827">
    <property type="entry name" value="Nup186/Nup192/Nup205"/>
</dbReference>
<sequence length="1648" mass="183269">MEDSDSLVRLRGLQADLEAFSESRLQNIDRLWAELQESLGDFRKLLDKQQKNEGSRKQLQNEKITVDEVDYAINEEFRQEAIQVAEELDLDELDAARLVLETQSESADLGRPIAFGAIIHYHDEREATLLALSSLFQRACDTELDENRGNIQNAVDMIIRDDVDKPPSRSYYWRRCIKSMEDIEGWIKRTRDRMASIQVIGETSAYVGLILNHQRGSLVRQHESLAIIARSLVNLGHTTIDDYRLLTTKVAALESFDEIAVHYVPLLLEFPSIFGSEGQASLRDVRSMDQTFSDKTETTRWKLPDFKGAATIFWLAEYSGRYADGITGSPLQNVDLDKENQARSDRAMEALRDGAFQFVLLVCSKIKKQLWHDPAKTGLVQFLLADSRLERDAYLVVSDAFSKLLFNQLQVFVESLISNMPDTIRRLKAEEDDQRRNFILSQGEQELTLHLERFMTIIGYAYEGSPVEAYETFWEDPESNMHGFLQWSSKRQSTPRAASFCEMFRSIAEDEKCAQKAHLFLLEESMGAKGTKLQRGTSLCWDLIFSELSYYADRMRESASTLTAYNEGPAAHISEPESALMLECYLRLTAHMCRSSAVVRDFILSRADFRLHEVLFDLCRSGIETRFKACAFNTLASLLTDKTIDVSYGMWTAVDEWICGTSTKNAPSKPSNQPTSDSTMITRLRSMAVGFEEPNAFVRFFQTLVELPIDQQELNDSLPFPEQLGVNYRMSGIDQYIDFVFGNIVTGVLPTLDNEEQIWQLRCAFLDFARVALSSFNEDLVIFANRTSLNVDESISTSSLVTYVKLHPFARVMEWMFNDGVIDQLFAAAHANPDMLSGSDPDSPMVTSVARALQVFDLILRLQPTYFDVVRPVIKTQAAARSKQVANPTLASFEDAILTHLDLVVDLGLYCSTAFEHLTTLSLELLQRLAQSRKLAGPVAVFHDGHPHPSRLLAALQQADEVDLITASFIAPLQVDPREIELGTDSPGFSIKVAILDLLIKSLEISPARPALAHCLLGFHCTDRTISTPAEGRFSKGNSLFHAIARFYAETASSEPPLPSLAIIRGKACEILRRLYRSSLTSEIILSELRDSGFNEVVSITQTPVLATTPPELLEDAINFLTNESSTIFKDSIAEKAAYFEHLALEIRSAASMQSMTLRDKTRSSALGLTMLLSGQEVPHTNIFDLFDFYDRQLVREPPLPPLYYFSGMDFSVCLREDNAGIVTTDTRSAKEMMLLKIADLRQQGALGPPDIPFEDNEHLRACHAEADIILSSFEAQNQFVHICDTQQSACNAWVQLVSVLVAEGGLEGVQKATFIVKALEVVVPKIVFAGDGSTPFLPLVRLLHILTKHATVSASPVPPESLASAFRAALVCITLLDNSAPTLLRETAYQTAALVLNTSSGPLARSTRKAIESAGDRLFESATDDVLATAPSLRVAALVYLSSTVSLFSAQKSPAVIRLLSRLNFITTLVDNIRAVPATFGESRQRSELHDLLRLTQANLALLLRIAKDPEGATKVLEAGIFSAVRDSGLFSADPELGGELVEGDEALETFYTLLSSVLRVIATVVTVKGERNEGVAAAGRQFLVESRGCFLGVLKGARREGLGKGLEKVLEEVQEGFEIVCWGTGFLEYDQNPTKAARGRMGLAFT</sequence>
<evidence type="ECO:0000313" key="5">
    <source>
        <dbReference type="EMBL" id="KAG8631951.1"/>
    </source>
</evidence>
<evidence type="ECO:0000256" key="2">
    <source>
        <dbReference type="ARBA" id="ARBA00005892"/>
    </source>
</evidence>
<dbReference type="GO" id="GO:0044611">
    <property type="term" value="C:nuclear pore inner ring"/>
    <property type="evidence" value="ECO:0007669"/>
    <property type="project" value="TreeGrafter"/>
</dbReference>
<name>A0A8K0PJ95_9PEZI</name>
<keyword evidence="3" id="KW-0813">Transport</keyword>
<evidence type="ECO:0000313" key="6">
    <source>
        <dbReference type="Proteomes" id="UP000809789"/>
    </source>
</evidence>
<dbReference type="OrthoDB" id="2019644at2759"/>
<comment type="similarity">
    <text evidence="2">Belongs to the NUP186/NUP192/NUP205 family.</text>
</comment>
<evidence type="ECO:0008006" key="7">
    <source>
        <dbReference type="Google" id="ProtNLM"/>
    </source>
</evidence>
<dbReference type="GO" id="GO:0017056">
    <property type="term" value="F:structural constituent of nuclear pore"/>
    <property type="evidence" value="ECO:0007669"/>
    <property type="project" value="TreeGrafter"/>
</dbReference>
<dbReference type="PANTHER" id="PTHR31344:SF0">
    <property type="entry name" value="NUCLEAR PORE COMPLEX PROTEIN NUP205"/>
    <property type="match status" value="1"/>
</dbReference>
<evidence type="ECO:0000256" key="1">
    <source>
        <dbReference type="ARBA" id="ARBA00004123"/>
    </source>
</evidence>
<protein>
    <recommendedName>
        <fullName evidence="7">Nucleoporin</fullName>
    </recommendedName>
</protein>
<gene>
    <name evidence="5" type="ORF">KVT40_001091</name>
</gene>
<accession>A0A8K0PJ95</accession>
<dbReference type="Pfam" id="PF11894">
    <property type="entry name" value="Nup192"/>
    <property type="match status" value="1"/>
</dbReference>